<dbReference type="PANTHER" id="PTHR43248">
    <property type="entry name" value="2-SUCCINYL-6-HYDROXY-2,4-CYCLOHEXADIENE-1-CARBOXYLATE SYNTHASE"/>
    <property type="match status" value="1"/>
</dbReference>
<dbReference type="InterPro" id="IPR013595">
    <property type="entry name" value="Pept_S33_TAP-like_C"/>
</dbReference>
<evidence type="ECO:0000256" key="2">
    <source>
        <dbReference type="ARBA" id="ARBA00022729"/>
    </source>
</evidence>
<evidence type="ECO:0000259" key="5">
    <source>
        <dbReference type="Pfam" id="PF00561"/>
    </source>
</evidence>
<sequence>MRRAAAAALALVTALLLAGCGILPAPDTTSTPDATGVQAALRLFYGQRVVWKDCRGGFRCATAAAPEDWAAPGGARIRLALTMRPASGKRIGTLFTNPGGPGVSGVDFLRGGGASIFDQDLLDHYDLVAWDPRGVGASAPVDCYGTRQLDEFLFSDPDLPEGSAVLRKEVEGDAVAFGRACATRTGSRLAHVGTADTIQDLDMLRAALGERRLDYFGFSYGTYIGALYADRYGSRVGRMVLDGAVDPSISSFQESLANTKAFGSALRAYLAACLRTSGCPFEGDDVDAAVDDVASLLVELRRSPLRATDGREVNGAVLRTAIDASLYDEGQWSTLTTAIGSLVRGRPDEVQQLADAYVERGRNGYAGNLFEAIYAVNCLDKPVTKDPAQLRREGAELDAADPLRAADNTEDLGDPVCANWPVPAQGTVRRITAAGAPPIVVLGTTGDPATPVEWARSVASQLPGGVLLTLRGEGHTAYRNRVACINDRVDRYLVDGVVPTATTCG</sequence>
<gene>
    <name evidence="7" type="ORF">D1781_16470</name>
</gene>
<evidence type="ECO:0000256" key="4">
    <source>
        <dbReference type="SAM" id="SignalP"/>
    </source>
</evidence>
<evidence type="ECO:0000313" key="8">
    <source>
        <dbReference type="Proteomes" id="UP000265742"/>
    </source>
</evidence>
<dbReference type="InterPro" id="IPR029058">
    <property type="entry name" value="AB_hydrolase_fold"/>
</dbReference>
<dbReference type="PANTHER" id="PTHR43248:SF29">
    <property type="entry name" value="TRIPEPTIDYL AMINOPEPTIDASE"/>
    <property type="match status" value="1"/>
</dbReference>
<dbReference type="RefSeq" id="WP_119483601.1">
    <property type="nucleotide sequence ID" value="NZ_QXTG01000003.1"/>
</dbReference>
<dbReference type="InterPro" id="IPR051601">
    <property type="entry name" value="Serine_prot/Carboxylest_S33"/>
</dbReference>
<dbReference type="EMBL" id="QXTG01000003">
    <property type="protein sequence ID" value="RIX26526.1"/>
    <property type="molecule type" value="Genomic_DNA"/>
</dbReference>
<dbReference type="AlphaFoldDB" id="A0A3A1TS58"/>
<comment type="similarity">
    <text evidence="1">Belongs to the peptidase S33 family.</text>
</comment>
<dbReference type="Pfam" id="PF08386">
    <property type="entry name" value="Abhydrolase_4"/>
    <property type="match status" value="1"/>
</dbReference>
<protein>
    <submittedName>
        <fullName evidence="7">Alpha/beta hydrolase</fullName>
    </submittedName>
</protein>
<feature type="chain" id="PRO_5017290889" evidence="4">
    <location>
        <begin position="26"/>
        <end position="505"/>
    </location>
</feature>
<dbReference type="Gene3D" id="3.40.50.1820">
    <property type="entry name" value="alpha/beta hydrolase"/>
    <property type="match status" value="1"/>
</dbReference>
<evidence type="ECO:0000259" key="6">
    <source>
        <dbReference type="Pfam" id="PF08386"/>
    </source>
</evidence>
<feature type="domain" description="Peptidase S33 tripeptidyl aminopeptidase-like C-terminal" evidence="6">
    <location>
        <begin position="416"/>
        <end position="504"/>
    </location>
</feature>
<dbReference type="GO" id="GO:0016787">
    <property type="term" value="F:hydrolase activity"/>
    <property type="evidence" value="ECO:0007669"/>
    <property type="project" value="UniProtKB-KW"/>
</dbReference>
<dbReference type="PROSITE" id="PS51257">
    <property type="entry name" value="PROKAR_LIPOPROTEIN"/>
    <property type="match status" value="1"/>
</dbReference>
<keyword evidence="3 7" id="KW-0378">Hydrolase</keyword>
<dbReference type="OrthoDB" id="3252468at2"/>
<dbReference type="Proteomes" id="UP000265742">
    <property type="component" value="Unassembled WGS sequence"/>
</dbReference>
<reference evidence="8" key="1">
    <citation type="submission" date="2018-09" db="EMBL/GenBank/DDBJ databases">
        <authorList>
            <person name="Kim I."/>
        </authorList>
    </citation>
    <scope>NUCLEOTIDE SEQUENCE [LARGE SCALE GENOMIC DNA]</scope>
    <source>
        <strain evidence="8">DD4a</strain>
    </source>
</reference>
<feature type="domain" description="AB hydrolase-1" evidence="5">
    <location>
        <begin position="97"/>
        <end position="292"/>
    </location>
</feature>
<evidence type="ECO:0000256" key="1">
    <source>
        <dbReference type="ARBA" id="ARBA00010088"/>
    </source>
</evidence>
<dbReference type="SUPFAM" id="SSF53474">
    <property type="entry name" value="alpha/beta-Hydrolases"/>
    <property type="match status" value="1"/>
</dbReference>
<evidence type="ECO:0000313" key="7">
    <source>
        <dbReference type="EMBL" id="RIX26526.1"/>
    </source>
</evidence>
<comment type="caution">
    <text evidence="7">The sequence shown here is derived from an EMBL/GenBank/DDBJ whole genome shotgun (WGS) entry which is preliminary data.</text>
</comment>
<feature type="signal peptide" evidence="4">
    <location>
        <begin position="1"/>
        <end position="25"/>
    </location>
</feature>
<accession>A0A3A1TS58</accession>
<dbReference type="InterPro" id="IPR000073">
    <property type="entry name" value="AB_hydrolase_1"/>
</dbReference>
<keyword evidence="2 4" id="KW-0732">Signal</keyword>
<organism evidence="7 8">
    <name type="scientific">Amnibacterium setariae</name>
    <dbReference type="NCBI Taxonomy" id="2306585"/>
    <lineage>
        <taxon>Bacteria</taxon>
        <taxon>Bacillati</taxon>
        <taxon>Actinomycetota</taxon>
        <taxon>Actinomycetes</taxon>
        <taxon>Micrococcales</taxon>
        <taxon>Microbacteriaceae</taxon>
        <taxon>Amnibacterium</taxon>
    </lineage>
</organism>
<evidence type="ECO:0000256" key="3">
    <source>
        <dbReference type="ARBA" id="ARBA00022801"/>
    </source>
</evidence>
<keyword evidence="8" id="KW-1185">Reference proteome</keyword>
<proteinExistence type="inferred from homology"/>
<name>A0A3A1TS58_9MICO</name>
<dbReference type="Pfam" id="PF00561">
    <property type="entry name" value="Abhydrolase_1"/>
    <property type="match status" value="1"/>
</dbReference>